<dbReference type="GO" id="GO:0007017">
    <property type="term" value="P:microtubule-based process"/>
    <property type="evidence" value="ECO:0007669"/>
    <property type="project" value="InterPro"/>
</dbReference>
<proteinExistence type="inferred from homology"/>
<evidence type="ECO:0000256" key="4">
    <source>
        <dbReference type="ARBA" id="ARBA00023134"/>
    </source>
</evidence>
<evidence type="ECO:0000313" key="7">
    <source>
        <dbReference type="Proteomes" id="UP000708148"/>
    </source>
</evidence>
<dbReference type="InterPro" id="IPR036525">
    <property type="entry name" value="Tubulin/FtsZ_GTPase_sf"/>
</dbReference>
<keyword evidence="4" id="KW-0342">GTP-binding</keyword>
<dbReference type="InterPro" id="IPR008280">
    <property type="entry name" value="Tub_FtsZ_C"/>
</dbReference>
<dbReference type="Pfam" id="PF00091">
    <property type="entry name" value="Tubulin"/>
    <property type="match status" value="2"/>
</dbReference>
<comment type="caution">
    <text evidence="6">The sequence shown here is derived from an EMBL/GenBank/DDBJ whole genome shotgun (WGS) entry which is preliminary data.</text>
</comment>
<dbReference type="InterPro" id="IPR003008">
    <property type="entry name" value="Tubulin_FtsZ_GTPase"/>
</dbReference>
<protein>
    <recommendedName>
        <fullName evidence="5">Tubulin/FtsZ GTPase domain-containing protein</fullName>
    </recommendedName>
</protein>
<feature type="domain" description="Tubulin/FtsZ GTPase" evidence="5">
    <location>
        <begin position="3"/>
        <end position="126"/>
    </location>
</feature>
<organism evidence="6 7">
    <name type="scientific">Ostreobium quekettii</name>
    <dbReference type="NCBI Taxonomy" id="121088"/>
    <lineage>
        <taxon>Eukaryota</taxon>
        <taxon>Viridiplantae</taxon>
        <taxon>Chlorophyta</taxon>
        <taxon>core chlorophytes</taxon>
        <taxon>Ulvophyceae</taxon>
        <taxon>TCBD clade</taxon>
        <taxon>Bryopsidales</taxon>
        <taxon>Ostreobineae</taxon>
        <taxon>Ostreobiaceae</taxon>
        <taxon>Ostreobium</taxon>
    </lineage>
</organism>
<dbReference type="AlphaFoldDB" id="A0A8S1J211"/>
<dbReference type="GO" id="GO:0005874">
    <property type="term" value="C:microtubule"/>
    <property type="evidence" value="ECO:0007669"/>
    <property type="project" value="UniProtKB-KW"/>
</dbReference>
<keyword evidence="2" id="KW-0493">Microtubule</keyword>
<comment type="similarity">
    <text evidence="1">Belongs to the tubulin family.</text>
</comment>
<keyword evidence="7" id="KW-1185">Reference proteome</keyword>
<name>A0A8S1J211_9CHLO</name>
<reference evidence="6" key="1">
    <citation type="submission" date="2020-12" db="EMBL/GenBank/DDBJ databases">
        <authorList>
            <person name="Iha C."/>
        </authorList>
    </citation>
    <scope>NUCLEOTIDE SEQUENCE</scope>
</reference>
<evidence type="ECO:0000256" key="1">
    <source>
        <dbReference type="ARBA" id="ARBA00009636"/>
    </source>
</evidence>
<accession>A0A8S1J211</accession>
<dbReference type="Gene3D" id="3.40.50.1440">
    <property type="entry name" value="Tubulin/FtsZ, GTPase domain"/>
    <property type="match status" value="1"/>
</dbReference>
<sequence>MTLISVEVGQCGIQVGSAFWKIMDASLDVLDRPTQLQGLHSIAGSLGRDWDWARGFLREGRQGQQTARCIVVDSDPRQVLHRPAICRNFAPTGHSVVGKGCSGKNWAQGYRHANGNMLWEVKPQSRRIQKAAKWTADMRDPTSACDGELLEIFVEALRKETEACDGIPEFLIWHSMGGGAGGGVGSGVLEAIRCDFPRNYIGTISIAPLLAGFEPMQKVNTAMTMSWLQTYADVVMLFQTDRVLASLASKQNCGARGLHDDSVNWEISKHVASVLWPLDEVEGLRGKTVMSDVVMHVCPDPGMKFTEVSMASSSQRLATDSPRGWRKLIREAFHGLGKGSHQGTQQPIVSSASMVIGRASAQRPPSIQQGAKAFQQCAKCLSHSGLRRPPQAAEAVSVGALGRDKSRQLGLLLRDECQRHCQGAASLFGATESVQTRGSTLAPSFGEHAVRGINPTKERQKPRESPCSVAIVSNRFNVADFSMSLSKAVTRLCDTGAYMHWYEINGCSRDAVREACRSLEDLADRYGQSHFLSHTNGAPTR</sequence>
<dbReference type="SUPFAM" id="SSF52490">
    <property type="entry name" value="Tubulin nucleotide-binding domain-like"/>
    <property type="match status" value="1"/>
</dbReference>
<feature type="domain" description="Tubulin/FtsZ GTPase" evidence="5">
    <location>
        <begin position="148"/>
        <end position="244"/>
    </location>
</feature>
<dbReference type="Proteomes" id="UP000708148">
    <property type="component" value="Unassembled WGS sequence"/>
</dbReference>
<gene>
    <name evidence="6" type="ORF">OSTQU699_LOCUS6941</name>
</gene>
<dbReference type="SUPFAM" id="SSF55307">
    <property type="entry name" value="Tubulin C-terminal domain-like"/>
    <property type="match status" value="1"/>
</dbReference>
<dbReference type="PRINTS" id="PR01161">
    <property type="entry name" value="TUBULIN"/>
</dbReference>
<evidence type="ECO:0000256" key="3">
    <source>
        <dbReference type="ARBA" id="ARBA00022741"/>
    </source>
</evidence>
<evidence type="ECO:0000259" key="5">
    <source>
        <dbReference type="Pfam" id="PF00091"/>
    </source>
</evidence>
<dbReference type="GO" id="GO:0005525">
    <property type="term" value="F:GTP binding"/>
    <property type="evidence" value="ECO:0007669"/>
    <property type="project" value="UniProtKB-KW"/>
</dbReference>
<evidence type="ECO:0000313" key="6">
    <source>
        <dbReference type="EMBL" id="CAD7701584.1"/>
    </source>
</evidence>
<keyword evidence="3" id="KW-0547">Nucleotide-binding</keyword>
<dbReference type="InterPro" id="IPR000217">
    <property type="entry name" value="Tubulin"/>
</dbReference>
<evidence type="ECO:0000256" key="2">
    <source>
        <dbReference type="ARBA" id="ARBA00022701"/>
    </source>
</evidence>
<dbReference type="EMBL" id="CAJHUC010001575">
    <property type="protein sequence ID" value="CAD7701584.1"/>
    <property type="molecule type" value="Genomic_DNA"/>
</dbReference>
<dbReference type="OrthoDB" id="2588702at2759"/>
<dbReference type="PANTHER" id="PTHR11588">
    <property type="entry name" value="TUBULIN"/>
    <property type="match status" value="1"/>
</dbReference>